<dbReference type="InterPro" id="IPR007813">
    <property type="entry name" value="PilN"/>
</dbReference>
<keyword evidence="2" id="KW-0472">Membrane</keyword>
<dbReference type="PANTHER" id="PTHR40278">
    <property type="entry name" value="DNA UTILIZATION PROTEIN HOFN"/>
    <property type="match status" value="1"/>
</dbReference>
<dbReference type="EMBL" id="JABXWD010000032">
    <property type="protein sequence ID" value="MBV6340568.1"/>
    <property type="molecule type" value="Genomic_DNA"/>
</dbReference>
<dbReference type="PANTHER" id="PTHR40278:SF1">
    <property type="entry name" value="DNA UTILIZATION PROTEIN HOFN"/>
    <property type="match status" value="1"/>
</dbReference>
<comment type="caution">
    <text evidence="3">The sequence shown here is derived from an EMBL/GenBank/DDBJ whole genome shotgun (WGS) entry which is preliminary data.</text>
</comment>
<dbReference type="InterPro" id="IPR052534">
    <property type="entry name" value="Extracell_DNA_Util/SecSys_Comp"/>
</dbReference>
<evidence type="ECO:0000313" key="3">
    <source>
        <dbReference type="EMBL" id="MBV6340568.1"/>
    </source>
</evidence>
<evidence type="ECO:0000256" key="1">
    <source>
        <dbReference type="SAM" id="Coils"/>
    </source>
</evidence>
<reference evidence="3 4" key="1">
    <citation type="journal article" date="2020" name="J Geophys Res Biogeosci">
        <title>Magnetotaxis as an Adaptation to Enable Bacterial Shuttling of Microbial Sulfur and Sulfur Cycling Across Aquatic Oxic#Anoxic Interfaces.</title>
        <authorList>
            <person name="Li J."/>
            <person name="Liu P."/>
            <person name="Wang J."/>
            <person name="Roberts A.P."/>
            <person name="Pan Y."/>
        </authorList>
    </citation>
    <scope>NUCLEOTIDE SEQUENCE [LARGE SCALE GENOMIC DNA]</scope>
    <source>
        <strain evidence="3 4">MYR-1_YQ</strain>
    </source>
</reference>
<name>A0ABS6RWD0_9BACT</name>
<proteinExistence type="predicted"/>
<dbReference type="Proteomes" id="UP001196980">
    <property type="component" value="Unassembled WGS sequence"/>
</dbReference>
<keyword evidence="1" id="KW-0175">Coiled coil</keyword>
<gene>
    <name evidence="3" type="ORF">HWQ67_03110</name>
</gene>
<sequence>MIRINLLPSDKRPRKRKKAAQKVPAIILGLIASLLVALILSGVGVYLINKKVKLLTNDKVQKTAKLEGLKQKIKEVEAMKKKIDKVEANKKAIEELRANQSIPVRVIDEVSKALPENVWIKLLTLNGSNLALEGVAMTNDDVVVFVNNFKRSELFKDTYLVKSLEVAERGEKDTIKVYSFGITMIVVKPEAKAAEIKS</sequence>
<dbReference type="Pfam" id="PF05137">
    <property type="entry name" value="PilN"/>
    <property type="match status" value="1"/>
</dbReference>
<keyword evidence="2" id="KW-1133">Transmembrane helix</keyword>
<evidence type="ECO:0000256" key="2">
    <source>
        <dbReference type="SAM" id="Phobius"/>
    </source>
</evidence>
<dbReference type="RefSeq" id="WP_218251189.1">
    <property type="nucleotide sequence ID" value="NZ_JABXWD010000032.1"/>
</dbReference>
<organism evidence="3 4">
    <name type="scientific">Candidatus Magnetobacterium casense</name>
    <dbReference type="NCBI Taxonomy" id="1455061"/>
    <lineage>
        <taxon>Bacteria</taxon>
        <taxon>Pseudomonadati</taxon>
        <taxon>Nitrospirota</taxon>
        <taxon>Thermodesulfovibrionia</taxon>
        <taxon>Thermodesulfovibrionales</taxon>
        <taxon>Candidatus Magnetobacteriaceae</taxon>
        <taxon>Candidatus Magnetobacterium</taxon>
    </lineage>
</organism>
<keyword evidence="2" id="KW-0812">Transmembrane</keyword>
<feature type="coiled-coil region" evidence="1">
    <location>
        <begin position="52"/>
        <end position="99"/>
    </location>
</feature>
<accession>A0ABS6RWD0</accession>
<protein>
    <submittedName>
        <fullName evidence="3">PilN domain-containing protein</fullName>
    </submittedName>
</protein>
<evidence type="ECO:0000313" key="4">
    <source>
        <dbReference type="Proteomes" id="UP001196980"/>
    </source>
</evidence>
<feature type="transmembrane region" description="Helical" evidence="2">
    <location>
        <begin position="21"/>
        <end position="48"/>
    </location>
</feature>
<keyword evidence="4" id="KW-1185">Reference proteome</keyword>